<organism evidence="2 3">
    <name type="scientific">Collimonas fungivorans (strain Ter331)</name>
    <dbReference type="NCBI Taxonomy" id="1005048"/>
    <lineage>
        <taxon>Bacteria</taxon>
        <taxon>Pseudomonadati</taxon>
        <taxon>Pseudomonadota</taxon>
        <taxon>Betaproteobacteria</taxon>
        <taxon>Burkholderiales</taxon>
        <taxon>Oxalobacteraceae</taxon>
        <taxon>Collimonas</taxon>
    </lineage>
</organism>
<dbReference type="GO" id="GO:0016787">
    <property type="term" value="F:hydrolase activity"/>
    <property type="evidence" value="ECO:0007669"/>
    <property type="project" value="UniProtKB-KW"/>
</dbReference>
<dbReference type="KEGG" id="cfu:CFU_0680"/>
<keyword evidence="3" id="KW-1185">Reference proteome</keyword>
<dbReference type="Proteomes" id="UP000008392">
    <property type="component" value="Chromosome"/>
</dbReference>
<protein>
    <submittedName>
        <fullName evidence="2">Hydrolase of the alpha/beta superfamily</fullName>
    </submittedName>
</protein>
<dbReference type="InterPro" id="IPR022742">
    <property type="entry name" value="Hydrolase_4"/>
</dbReference>
<reference evidence="2 3" key="3">
    <citation type="journal article" date="2008" name="FEMS Microbiol. Ecol.">
        <title>Identification and characterization of genes underlying chitinolysis in Collimonas fungivorans Ter331.</title>
        <authorList>
            <person name="Fritsche K."/>
            <person name="de Boer W."/>
            <person name="Gerards S."/>
            <person name="van den Berg M."/>
            <person name="van Veen J.A."/>
            <person name="Leveau J.H."/>
        </authorList>
    </citation>
    <scope>NUCLEOTIDE SEQUENCE [LARGE SCALE GENOMIC DNA]</scope>
    <source>
        <strain evidence="2 3">Ter331</strain>
    </source>
</reference>
<gene>
    <name evidence="2" type="ordered locus">CFU_0680</name>
</gene>
<accession>G0AEY8</accession>
<reference evidence="2 3" key="4">
    <citation type="journal article" date="2010" name="Environ. Microbiol.">
        <title>The bacterial genus Collimonas: mycophagy, weathering and other adaptive solutions to life in oligotrophic soil environments.</title>
        <authorList>
            <person name="Leveau J.H."/>
            <person name="Uroz S."/>
            <person name="de Boer W."/>
        </authorList>
    </citation>
    <scope>NUCLEOTIDE SEQUENCE [LARGE SCALE GENOMIC DNA]</scope>
    <source>
        <strain evidence="2 3">Ter331</strain>
    </source>
</reference>
<dbReference type="InterPro" id="IPR029058">
    <property type="entry name" value="AB_hydrolase_fold"/>
</dbReference>
<reference evidence="3" key="6">
    <citation type="submission" date="2011-05" db="EMBL/GenBank/DDBJ databases">
        <title>Complete sequence of Collimonas fungivorans Ter331.</title>
        <authorList>
            <person name="Leveau J.H."/>
        </authorList>
    </citation>
    <scope>NUCLEOTIDE SEQUENCE [LARGE SCALE GENOMIC DNA]</scope>
    <source>
        <strain evidence="3">Ter331</strain>
    </source>
</reference>
<reference evidence="2 3" key="2">
    <citation type="journal article" date="2006" name="J. Microbiol. Methods">
        <title>Genomic flank-sequencing of plasposon insertion sites for rapid identification of functional genes.</title>
        <authorList>
            <person name="Leveau J.H."/>
            <person name="Gerards S."/>
            <person name="Fritsche K."/>
            <person name="Zondag G."/>
            <person name="van Veen J.A."/>
        </authorList>
    </citation>
    <scope>NUCLEOTIDE SEQUENCE [LARGE SCALE GENOMIC DNA]</scope>
    <source>
        <strain evidence="2 3">Ter331</strain>
    </source>
</reference>
<dbReference type="PANTHER" id="PTHR12277">
    <property type="entry name" value="ALPHA/BETA HYDROLASE DOMAIN-CONTAINING PROTEIN"/>
    <property type="match status" value="1"/>
</dbReference>
<dbReference type="eggNOG" id="COG1073">
    <property type="taxonomic scope" value="Bacteria"/>
</dbReference>
<keyword evidence="2" id="KW-0378">Hydrolase</keyword>
<evidence type="ECO:0000313" key="3">
    <source>
        <dbReference type="Proteomes" id="UP000008392"/>
    </source>
</evidence>
<proteinExistence type="predicted"/>
<name>G0AEY8_COLFT</name>
<dbReference type="HOGENOM" id="CLU_029375_2_1_4"/>
<reference evidence="2 3" key="1">
    <citation type="journal article" date="2004" name="Environ. Microbiol.">
        <title>Phylogeny-function analysis of (meta)genomic libraries: screening for expression of ribosomal RNA genes by large-insert library fluorescent in situ hybridization (LIL-FISH).</title>
        <authorList>
            <person name="Leveau J.H."/>
            <person name="Gerards S."/>
            <person name="de Boer W."/>
            <person name="van Veen J.A."/>
        </authorList>
    </citation>
    <scope>NUCLEOTIDE SEQUENCE [LARGE SCALE GENOMIC DNA]</scope>
    <source>
        <strain evidence="2 3">Ter331</strain>
    </source>
</reference>
<dbReference type="EMBL" id="CP002745">
    <property type="protein sequence ID" value="AEK60515.1"/>
    <property type="molecule type" value="Genomic_DNA"/>
</dbReference>
<dbReference type="AlphaFoldDB" id="G0AEY8"/>
<dbReference type="Pfam" id="PF12146">
    <property type="entry name" value="Hydrolase_4"/>
    <property type="match status" value="1"/>
</dbReference>
<reference evidence="2 3" key="5">
    <citation type="journal article" date="2011" name="ISME J.">
        <title>Dual transcriptional profiling of a bacterial/fungal confrontation: Collimonas fungivorans versus Aspergillus niger.</title>
        <authorList>
            <person name="Mela F."/>
            <person name="Fritsche K."/>
            <person name="de Boer W."/>
            <person name="van Veen J.A."/>
            <person name="de Graaff L.H."/>
            <person name="van den Berg M."/>
            <person name="Leveau J.H."/>
        </authorList>
    </citation>
    <scope>NUCLEOTIDE SEQUENCE [LARGE SCALE GENOMIC DNA]</scope>
    <source>
        <strain evidence="2 3">Ter331</strain>
    </source>
</reference>
<dbReference type="Gene3D" id="3.40.50.1820">
    <property type="entry name" value="alpha/beta hydrolase"/>
    <property type="match status" value="1"/>
</dbReference>
<evidence type="ECO:0000313" key="2">
    <source>
        <dbReference type="EMBL" id="AEK60515.1"/>
    </source>
</evidence>
<evidence type="ECO:0000259" key="1">
    <source>
        <dbReference type="Pfam" id="PF12146"/>
    </source>
</evidence>
<sequence length="310" mass="34216">MWPHWLMRTIKYKKMTGMGGIVALGWLIFTTAVAVSQRKLIFKPVRTKEVEHPHSIGHRSRLVVLRSTDGTRLSGWLLTPRVPGPHPAVVYFGGRSEEVSWVARDAWRMFPNMTVLAINYRGYGDSEGIPGELKMIEDAQMLFDWFAEHRHINAGQIAVVGRSLGSGVAVQIAVSRPVAAVVLITPYDSLLALAKRRFPAVPGFVLKHRFDSIKHAPLLSAPTFIVRAASDDVVPASHTDLLVGKLTRAPQDETIPGSDHHNIPYLEATQDRIAAFLTAKFNRVTERLAAGPGDSHFEIRPLEANTNSAG</sequence>
<dbReference type="SUPFAM" id="SSF53474">
    <property type="entry name" value="alpha/beta-Hydrolases"/>
    <property type="match status" value="1"/>
</dbReference>
<feature type="domain" description="Serine aminopeptidase S33" evidence="1">
    <location>
        <begin position="85"/>
        <end position="186"/>
    </location>
</feature>